<dbReference type="EMBL" id="FNDD01000030">
    <property type="protein sequence ID" value="SDH81352.1"/>
    <property type="molecule type" value="Genomic_DNA"/>
</dbReference>
<accession>A0A1G8FGZ9</accession>
<name>A0A1G8FGZ9_9VIBR</name>
<gene>
    <name evidence="1" type="ORF">SAMN04488136_13058</name>
</gene>
<proteinExistence type="predicted"/>
<keyword evidence="2" id="KW-1185">Reference proteome</keyword>
<dbReference type="STRING" id="861298.SAMN04488136_13058"/>
<evidence type="ECO:0000313" key="2">
    <source>
        <dbReference type="Proteomes" id="UP000198854"/>
    </source>
</evidence>
<dbReference type="AlphaFoldDB" id="A0A1G8FGZ9"/>
<evidence type="ECO:0000313" key="1">
    <source>
        <dbReference type="EMBL" id="SDH81352.1"/>
    </source>
</evidence>
<protein>
    <submittedName>
        <fullName evidence="1">Uncharacterized protein</fullName>
    </submittedName>
</protein>
<sequence>MGLIYPLIVVLLGAVTYLLDTQLFVEKRNSEVRAIEITVNKVDSIYTAAVAYHIENIAGVEDYNSASRWPTDMQELYDTGLLTQCDGSADVCYEHNTTPWGSTISIEPVVVDVDTGASPSGTVSVSRLKFTMDAAGATPTNSGDFSVANRIAGYYPNGSTEGTEITFYFDRPGTEYVHQAFTRRDGSALPTNDWNFAGYTIEDIGDLNFKDFTDSDGNPVSVLESTFDTVGLYGQDQLVGKPNCPQNYTPEIFTAISHFTGRGVRAVKLGSVQSYASVDSASGDWKIHFRYYTQDDDGNGQWEYPNEIDAKALVLTKCSKS</sequence>
<organism evidence="1 2">
    <name type="scientific">Vibrio xiamenensis</name>
    <dbReference type="NCBI Taxonomy" id="861298"/>
    <lineage>
        <taxon>Bacteria</taxon>
        <taxon>Pseudomonadati</taxon>
        <taxon>Pseudomonadota</taxon>
        <taxon>Gammaproteobacteria</taxon>
        <taxon>Vibrionales</taxon>
        <taxon>Vibrionaceae</taxon>
        <taxon>Vibrio</taxon>
    </lineage>
</organism>
<dbReference type="Proteomes" id="UP000198854">
    <property type="component" value="Unassembled WGS sequence"/>
</dbReference>
<dbReference type="RefSeq" id="WP_093278133.1">
    <property type="nucleotide sequence ID" value="NZ_FNDD01000030.1"/>
</dbReference>
<dbReference type="OrthoDB" id="5876423at2"/>
<reference evidence="1 2" key="1">
    <citation type="submission" date="2016-10" db="EMBL/GenBank/DDBJ databases">
        <authorList>
            <person name="de Groot N.N."/>
        </authorList>
    </citation>
    <scope>NUCLEOTIDE SEQUENCE [LARGE SCALE GENOMIC DNA]</scope>
    <source>
        <strain evidence="1 2">CGMCC 1.10228</strain>
    </source>
</reference>